<reference evidence="2" key="1">
    <citation type="journal article" date="2022" name="bioRxiv">
        <title>Sequencing and chromosome-scale assembly of the giantPleurodeles waltlgenome.</title>
        <authorList>
            <person name="Brown T."/>
            <person name="Elewa A."/>
            <person name="Iarovenko S."/>
            <person name="Subramanian E."/>
            <person name="Araus A.J."/>
            <person name="Petzold A."/>
            <person name="Susuki M."/>
            <person name="Suzuki K.-i.T."/>
            <person name="Hayashi T."/>
            <person name="Toyoda A."/>
            <person name="Oliveira C."/>
            <person name="Osipova E."/>
            <person name="Leigh N.D."/>
            <person name="Simon A."/>
            <person name="Yun M.H."/>
        </authorList>
    </citation>
    <scope>NUCLEOTIDE SEQUENCE</scope>
    <source>
        <strain evidence="2">20211129_DDA</strain>
        <tissue evidence="2">Liver</tissue>
    </source>
</reference>
<organism evidence="2 3">
    <name type="scientific">Pleurodeles waltl</name>
    <name type="common">Iberian ribbed newt</name>
    <dbReference type="NCBI Taxonomy" id="8319"/>
    <lineage>
        <taxon>Eukaryota</taxon>
        <taxon>Metazoa</taxon>
        <taxon>Chordata</taxon>
        <taxon>Craniata</taxon>
        <taxon>Vertebrata</taxon>
        <taxon>Euteleostomi</taxon>
        <taxon>Amphibia</taxon>
        <taxon>Batrachia</taxon>
        <taxon>Caudata</taxon>
        <taxon>Salamandroidea</taxon>
        <taxon>Salamandridae</taxon>
        <taxon>Pleurodelinae</taxon>
        <taxon>Pleurodeles</taxon>
    </lineage>
</organism>
<dbReference type="AlphaFoldDB" id="A0AAV7TWM7"/>
<accession>A0AAV7TWM7</accession>
<name>A0AAV7TWM7_PLEWA</name>
<dbReference type="Proteomes" id="UP001066276">
    <property type="component" value="Chromosome 3_2"/>
</dbReference>
<sequence>MCCSLLTSRVADFLATSSAESRAEQRSGGLAETESTETGNPDIRIPENLPAKGRRAERAEEGKTAGAWNSHIRVPETLKSKEGLRAWRAEREEDAEGRGAENIEKGDSGGDEGTNDPYLGERLTFTGREDTSEGQDGPKKPEVRHVQAVFLTIPPPGTIFSHQGS</sequence>
<proteinExistence type="predicted"/>
<dbReference type="EMBL" id="JANPWB010000006">
    <property type="protein sequence ID" value="KAJ1181062.1"/>
    <property type="molecule type" value="Genomic_DNA"/>
</dbReference>
<feature type="compositionally biased region" description="Basic and acidic residues" evidence="1">
    <location>
        <begin position="54"/>
        <end position="63"/>
    </location>
</feature>
<gene>
    <name evidence="2" type="ORF">NDU88_006273</name>
</gene>
<feature type="region of interest" description="Disordered" evidence="1">
    <location>
        <begin position="17"/>
        <end position="142"/>
    </location>
</feature>
<keyword evidence="3" id="KW-1185">Reference proteome</keyword>
<comment type="caution">
    <text evidence="2">The sequence shown here is derived from an EMBL/GenBank/DDBJ whole genome shotgun (WGS) entry which is preliminary data.</text>
</comment>
<protein>
    <submittedName>
        <fullName evidence="2">Uncharacterized protein</fullName>
    </submittedName>
</protein>
<evidence type="ECO:0000313" key="3">
    <source>
        <dbReference type="Proteomes" id="UP001066276"/>
    </source>
</evidence>
<evidence type="ECO:0000313" key="2">
    <source>
        <dbReference type="EMBL" id="KAJ1181062.1"/>
    </source>
</evidence>
<feature type="compositionally biased region" description="Basic and acidic residues" evidence="1">
    <location>
        <begin position="73"/>
        <end position="108"/>
    </location>
</feature>
<feature type="compositionally biased region" description="Basic and acidic residues" evidence="1">
    <location>
        <begin position="127"/>
        <end position="142"/>
    </location>
</feature>
<evidence type="ECO:0000256" key="1">
    <source>
        <dbReference type="SAM" id="MobiDB-lite"/>
    </source>
</evidence>